<proteinExistence type="predicted"/>
<keyword evidence="3" id="KW-1185">Reference proteome</keyword>
<gene>
    <name evidence="2" type="ORF">ODALV1_LOCUS16042</name>
</gene>
<sequence>MSTSVLVGSPKNLLQNGLVIGILSAVAIATTLISLPAVFGLIILFAIPLTFCLSVIIAANFVKELYLALYNGLVHLSRFLVKVIHTFLWLTGIESVLIWVWSRLAPQTDNIVSFPVVANY</sequence>
<keyword evidence="1" id="KW-1133">Transmembrane helix</keyword>
<evidence type="ECO:0000313" key="2">
    <source>
        <dbReference type="EMBL" id="CAL8113491.1"/>
    </source>
</evidence>
<accession>A0ABP1QZ31</accession>
<organism evidence="2 3">
    <name type="scientific">Orchesella dallaii</name>
    <dbReference type="NCBI Taxonomy" id="48710"/>
    <lineage>
        <taxon>Eukaryota</taxon>
        <taxon>Metazoa</taxon>
        <taxon>Ecdysozoa</taxon>
        <taxon>Arthropoda</taxon>
        <taxon>Hexapoda</taxon>
        <taxon>Collembola</taxon>
        <taxon>Entomobryomorpha</taxon>
        <taxon>Entomobryoidea</taxon>
        <taxon>Orchesellidae</taxon>
        <taxon>Orchesellinae</taxon>
        <taxon>Orchesella</taxon>
    </lineage>
</organism>
<feature type="transmembrane region" description="Helical" evidence="1">
    <location>
        <begin position="12"/>
        <end position="33"/>
    </location>
</feature>
<dbReference type="EMBL" id="CAXLJM020000049">
    <property type="protein sequence ID" value="CAL8113491.1"/>
    <property type="molecule type" value="Genomic_DNA"/>
</dbReference>
<protein>
    <submittedName>
        <fullName evidence="2">Uncharacterized protein</fullName>
    </submittedName>
</protein>
<dbReference type="Proteomes" id="UP001642540">
    <property type="component" value="Unassembled WGS sequence"/>
</dbReference>
<feature type="transmembrane region" description="Helical" evidence="1">
    <location>
        <begin position="83"/>
        <end position="101"/>
    </location>
</feature>
<feature type="transmembrane region" description="Helical" evidence="1">
    <location>
        <begin position="39"/>
        <end position="62"/>
    </location>
</feature>
<evidence type="ECO:0000256" key="1">
    <source>
        <dbReference type="SAM" id="Phobius"/>
    </source>
</evidence>
<name>A0ABP1QZ31_9HEXA</name>
<reference evidence="2 3" key="1">
    <citation type="submission" date="2024-08" db="EMBL/GenBank/DDBJ databases">
        <authorList>
            <person name="Cucini C."/>
            <person name="Frati F."/>
        </authorList>
    </citation>
    <scope>NUCLEOTIDE SEQUENCE [LARGE SCALE GENOMIC DNA]</scope>
</reference>
<keyword evidence="1" id="KW-0472">Membrane</keyword>
<evidence type="ECO:0000313" key="3">
    <source>
        <dbReference type="Proteomes" id="UP001642540"/>
    </source>
</evidence>
<keyword evidence="1" id="KW-0812">Transmembrane</keyword>
<comment type="caution">
    <text evidence="2">The sequence shown here is derived from an EMBL/GenBank/DDBJ whole genome shotgun (WGS) entry which is preliminary data.</text>
</comment>